<dbReference type="GO" id="GO:0006623">
    <property type="term" value="P:protein targeting to vacuole"/>
    <property type="evidence" value="ECO:0007669"/>
    <property type="project" value="TreeGrafter"/>
</dbReference>
<dbReference type="EMBL" id="BA000054">
    <property type="protein sequence ID" value="BAE64116.1"/>
    <property type="molecule type" value="Genomic_DNA"/>
</dbReference>
<dbReference type="PANTHER" id="PTHR14534:SF3">
    <property type="entry name" value="GID COMPLEX SUBUNIT 4 HOMOLOG"/>
    <property type="match status" value="1"/>
</dbReference>
<dbReference type="GO" id="GO:0034657">
    <property type="term" value="C:GID complex"/>
    <property type="evidence" value="ECO:0007669"/>
    <property type="project" value="TreeGrafter"/>
</dbReference>
<dbReference type="HOGENOM" id="CLU_2265615_0_0_1"/>
<dbReference type="AlphaFoldDB" id="Q2U2U9"/>
<protein>
    <submittedName>
        <fullName evidence="2">DNA, SC038</fullName>
    </submittedName>
</protein>
<dbReference type="GeneID" id="5997343"/>
<dbReference type="Pfam" id="PF09783">
    <property type="entry name" value="Vac_ImportDeg"/>
    <property type="match status" value="1"/>
</dbReference>
<dbReference type="RefSeq" id="XP_001825248.3">
    <property type="nucleotide sequence ID" value="XM_001825196.3"/>
</dbReference>
<accession>Q2U2U9</accession>
<keyword evidence="3" id="KW-1185">Reference proteome</keyword>
<dbReference type="GO" id="GO:0043161">
    <property type="term" value="P:proteasome-mediated ubiquitin-dependent protein catabolic process"/>
    <property type="evidence" value="ECO:0007669"/>
    <property type="project" value="TreeGrafter"/>
</dbReference>
<dbReference type="GO" id="GO:0045721">
    <property type="term" value="P:negative regulation of gluconeogenesis"/>
    <property type="evidence" value="ECO:0007669"/>
    <property type="project" value="TreeGrafter"/>
</dbReference>
<dbReference type="GO" id="GO:0005773">
    <property type="term" value="C:vacuole"/>
    <property type="evidence" value="ECO:0007669"/>
    <property type="project" value="GOC"/>
</dbReference>
<dbReference type="GO" id="GO:0007039">
    <property type="term" value="P:protein catabolic process in the vacuole"/>
    <property type="evidence" value="ECO:0007669"/>
    <property type="project" value="TreeGrafter"/>
</dbReference>
<name>Q2U2U9_ASPOR</name>
<gene>
    <name evidence="2" type="ORF">AO090038000311</name>
</gene>
<evidence type="ECO:0000256" key="1">
    <source>
        <dbReference type="ARBA" id="ARBA00061469"/>
    </source>
</evidence>
<dbReference type="KEGG" id="aor:AO090038000311"/>
<comment type="similarity">
    <text evidence="1">Belongs to the GID4/VID24 family.</text>
</comment>
<sequence>MHHWARFPAWRPLAKQAKRPDFTYRNFAQREHIFMRWKEYFLVPDHRVRTISGASFEGFYYICFNQVEGTVTGIYFHAKSEKYQQLELKHVPDHGCTPAIEFR</sequence>
<proteinExistence type="inferred from homology"/>
<dbReference type="InterPro" id="IPR018618">
    <property type="entry name" value="GID4/10-like"/>
</dbReference>
<organism evidence="2 3">
    <name type="scientific">Aspergillus oryzae (strain ATCC 42149 / RIB 40)</name>
    <name type="common">Yellow koji mold</name>
    <dbReference type="NCBI Taxonomy" id="510516"/>
    <lineage>
        <taxon>Eukaryota</taxon>
        <taxon>Fungi</taxon>
        <taxon>Dikarya</taxon>
        <taxon>Ascomycota</taxon>
        <taxon>Pezizomycotina</taxon>
        <taxon>Eurotiomycetes</taxon>
        <taxon>Eurotiomycetidae</taxon>
        <taxon>Eurotiales</taxon>
        <taxon>Aspergillaceae</taxon>
        <taxon>Aspergillus</taxon>
        <taxon>Aspergillus subgen. Circumdati</taxon>
    </lineage>
</organism>
<dbReference type="PANTHER" id="PTHR14534">
    <property type="entry name" value="VACUOLAR IMPORT AND DEGRADATION PROTEIN 24"/>
    <property type="match status" value="1"/>
</dbReference>
<evidence type="ECO:0000313" key="3">
    <source>
        <dbReference type="Proteomes" id="UP000006564"/>
    </source>
</evidence>
<dbReference type="Proteomes" id="UP000006564">
    <property type="component" value="Chromosome 6"/>
</dbReference>
<evidence type="ECO:0000313" key="2">
    <source>
        <dbReference type="EMBL" id="BAE64116.1"/>
    </source>
</evidence>
<reference evidence="2 3" key="1">
    <citation type="journal article" date="2005" name="Nature">
        <title>Genome sequencing and analysis of Aspergillus oryzae.</title>
        <authorList>
            <person name="Machida M."/>
            <person name="Asai K."/>
            <person name="Sano M."/>
            <person name="Tanaka T."/>
            <person name="Kumagai T."/>
            <person name="Terai G."/>
            <person name="Kusumoto K."/>
            <person name="Arima T."/>
            <person name="Akita O."/>
            <person name="Kashiwagi Y."/>
            <person name="Abe K."/>
            <person name="Gomi K."/>
            <person name="Horiuchi H."/>
            <person name="Kitamoto K."/>
            <person name="Kobayashi T."/>
            <person name="Takeuchi M."/>
            <person name="Denning D.W."/>
            <person name="Galagan J.E."/>
            <person name="Nierman W.C."/>
            <person name="Yu J."/>
            <person name="Archer D.B."/>
            <person name="Bennett J.W."/>
            <person name="Bhatnagar D."/>
            <person name="Cleveland T.E."/>
            <person name="Fedorova N.D."/>
            <person name="Gotoh O."/>
            <person name="Horikawa H."/>
            <person name="Hosoyama A."/>
            <person name="Ichinomiya M."/>
            <person name="Igarashi R."/>
            <person name="Iwashita K."/>
            <person name="Juvvadi P.R."/>
            <person name="Kato M."/>
            <person name="Kato Y."/>
            <person name="Kin T."/>
            <person name="Kokubun A."/>
            <person name="Maeda H."/>
            <person name="Maeyama N."/>
            <person name="Maruyama J."/>
            <person name="Nagasaki H."/>
            <person name="Nakajima T."/>
            <person name="Oda K."/>
            <person name="Okada K."/>
            <person name="Paulsen I."/>
            <person name="Sakamoto K."/>
            <person name="Sawano T."/>
            <person name="Takahashi M."/>
            <person name="Takase K."/>
            <person name="Terabayashi Y."/>
            <person name="Wortman J."/>
            <person name="Yamada O."/>
            <person name="Yamagata Y."/>
            <person name="Anazawa H."/>
            <person name="Hata Y."/>
            <person name="Koide Y."/>
            <person name="Komori T."/>
            <person name="Koyama Y."/>
            <person name="Minetoki T."/>
            <person name="Suharnan S."/>
            <person name="Tanaka A."/>
            <person name="Isono K."/>
            <person name="Kuhara S."/>
            <person name="Ogasawara N."/>
            <person name="Kikuchi H."/>
        </authorList>
    </citation>
    <scope>NUCLEOTIDE SEQUENCE [LARGE SCALE GENOMIC DNA]</scope>
    <source>
        <strain evidence="3">ATCC 42149 / RIB 40</strain>
    </source>
</reference>
<dbReference type="EMBL" id="AP007169">
    <property type="protein sequence ID" value="BAE64116.1"/>
    <property type="molecule type" value="Genomic_DNA"/>
</dbReference>
<dbReference type="OMA" id="WHAVQDI"/>
<dbReference type="STRING" id="510516.Q2U2U9"/>